<reference evidence="6 7" key="1">
    <citation type="submission" date="2022-08" db="EMBL/GenBank/DDBJ databases">
        <title>Polyphasic taxonomy analysis of Qipengyuania sp.RS5-5.</title>
        <authorList>
            <person name="Xamxidin M."/>
            <person name="Wu M."/>
        </authorList>
    </citation>
    <scope>NUCLEOTIDE SEQUENCE [LARGE SCALE GENOMIC DNA]</scope>
    <source>
        <strain evidence="6 7">RS5-5</strain>
    </source>
</reference>
<evidence type="ECO:0000256" key="5">
    <source>
        <dbReference type="SAM" id="Phobius"/>
    </source>
</evidence>
<evidence type="ECO:0000256" key="1">
    <source>
        <dbReference type="ARBA" id="ARBA00004141"/>
    </source>
</evidence>
<accession>A0ABT1XN33</accession>
<evidence type="ECO:0000256" key="2">
    <source>
        <dbReference type="ARBA" id="ARBA00022692"/>
    </source>
</evidence>
<evidence type="ECO:0000313" key="6">
    <source>
        <dbReference type="EMBL" id="MCR2832336.1"/>
    </source>
</evidence>
<dbReference type="EMBL" id="JANKHH010000001">
    <property type="protein sequence ID" value="MCR2832336.1"/>
    <property type="molecule type" value="Genomic_DNA"/>
</dbReference>
<evidence type="ECO:0000313" key="7">
    <source>
        <dbReference type="Proteomes" id="UP001206067"/>
    </source>
</evidence>
<feature type="transmembrane region" description="Helical" evidence="5">
    <location>
        <begin position="129"/>
        <end position="160"/>
    </location>
</feature>
<sequence>MLSLPAALGRAAGQLNDPAILKVLAKSIAVTLGLLVALGLGAGAGVNALLAHYELAAGGELAAAVSALFIIVGGWLLFRFIALAVIQFFADEIVEAVERKHYPQALASARKLGWREELANSVRSTARAVLFNGAALVVAIPLLLTAIGPAVLFFVVNAWLLGRELQELAWVRHQTTPGSKPPIGTVERMLLGATIAGLLVVPIVNLLAPVLGAAAACHLVHRKKGAGMTADAHAA</sequence>
<organism evidence="6 7">
    <name type="scientific">Parerythrobacter lacustris</name>
    <dbReference type="NCBI Taxonomy" id="2969984"/>
    <lineage>
        <taxon>Bacteria</taxon>
        <taxon>Pseudomonadati</taxon>
        <taxon>Pseudomonadota</taxon>
        <taxon>Alphaproteobacteria</taxon>
        <taxon>Sphingomonadales</taxon>
        <taxon>Erythrobacteraceae</taxon>
        <taxon>Parerythrobacter</taxon>
    </lineage>
</organism>
<dbReference type="Pfam" id="PF07264">
    <property type="entry name" value="EI24"/>
    <property type="match status" value="1"/>
</dbReference>
<dbReference type="InterPro" id="IPR059112">
    <property type="entry name" value="CysZ/EI24"/>
</dbReference>
<proteinExistence type="predicted"/>
<feature type="transmembrane region" description="Helical" evidence="5">
    <location>
        <begin position="189"/>
        <end position="214"/>
    </location>
</feature>
<keyword evidence="4 5" id="KW-0472">Membrane</keyword>
<comment type="caution">
    <text evidence="6">The sequence shown here is derived from an EMBL/GenBank/DDBJ whole genome shotgun (WGS) entry which is preliminary data.</text>
</comment>
<dbReference type="RefSeq" id="WP_257594101.1">
    <property type="nucleotide sequence ID" value="NZ_JANKHH010000001.1"/>
</dbReference>
<feature type="transmembrane region" description="Helical" evidence="5">
    <location>
        <begin position="28"/>
        <end position="50"/>
    </location>
</feature>
<keyword evidence="3 5" id="KW-1133">Transmembrane helix</keyword>
<dbReference type="Proteomes" id="UP001206067">
    <property type="component" value="Unassembled WGS sequence"/>
</dbReference>
<keyword evidence="7" id="KW-1185">Reference proteome</keyword>
<keyword evidence="2 5" id="KW-0812">Transmembrane</keyword>
<name>A0ABT1XN33_9SPHN</name>
<comment type="subcellular location">
    <subcellularLocation>
        <location evidence="1">Membrane</location>
        <topology evidence="1">Multi-pass membrane protein</topology>
    </subcellularLocation>
</comment>
<gene>
    <name evidence="6" type="ORF">NSO95_00125</name>
</gene>
<feature type="transmembrane region" description="Helical" evidence="5">
    <location>
        <begin position="62"/>
        <end position="90"/>
    </location>
</feature>
<evidence type="ECO:0000256" key="3">
    <source>
        <dbReference type="ARBA" id="ARBA00022989"/>
    </source>
</evidence>
<evidence type="ECO:0000256" key="4">
    <source>
        <dbReference type="ARBA" id="ARBA00023136"/>
    </source>
</evidence>
<protein>
    <submittedName>
        <fullName evidence="6">EI24 domain-containing protein</fullName>
    </submittedName>
</protein>